<dbReference type="PANTHER" id="PTHR43000">
    <property type="entry name" value="DTDP-D-GLUCOSE 4,6-DEHYDRATASE-RELATED"/>
    <property type="match status" value="1"/>
</dbReference>
<dbReference type="InterPro" id="IPR036291">
    <property type="entry name" value="NAD(P)-bd_dom_sf"/>
</dbReference>
<dbReference type="Gene3D" id="3.40.50.720">
    <property type="entry name" value="NAD(P)-binding Rossmann-like Domain"/>
    <property type="match status" value="1"/>
</dbReference>
<name>A0A0U1NYE7_9BACI</name>
<dbReference type="Proteomes" id="UP000199087">
    <property type="component" value="Unassembled WGS sequence"/>
</dbReference>
<feature type="domain" description="NAD-dependent epimerase/dehydratase" evidence="2">
    <location>
        <begin position="3"/>
        <end position="232"/>
    </location>
</feature>
<organism evidence="3 4">
    <name type="scientific">Neobacillus massiliamazoniensis</name>
    <dbReference type="NCBI Taxonomy" id="1499688"/>
    <lineage>
        <taxon>Bacteria</taxon>
        <taxon>Bacillati</taxon>
        <taxon>Bacillota</taxon>
        <taxon>Bacilli</taxon>
        <taxon>Bacillales</taxon>
        <taxon>Bacillaceae</taxon>
        <taxon>Neobacillus</taxon>
    </lineage>
</organism>
<evidence type="ECO:0000313" key="3">
    <source>
        <dbReference type="EMBL" id="CRK83054.1"/>
    </source>
</evidence>
<dbReference type="SUPFAM" id="SSF51735">
    <property type="entry name" value="NAD(P)-binding Rossmann-fold domains"/>
    <property type="match status" value="1"/>
</dbReference>
<dbReference type="OrthoDB" id="9811743at2"/>
<dbReference type="STRING" id="1499688.BN000_03011"/>
<gene>
    <name evidence="3" type="primary">yfnG</name>
    <name evidence="3" type="ORF">BN000_03011</name>
</gene>
<dbReference type="RefSeq" id="WP_090635344.1">
    <property type="nucleotide sequence ID" value="NZ_CVRB01000003.1"/>
</dbReference>
<reference evidence="4" key="1">
    <citation type="submission" date="2015-05" db="EMBL/GenBank/DDBJ databases">
        <authorList>
            <person name="Urmite Genomes"/>
        </authorList>
    </citation>
    <scope>NUCLEOTIDE SEQUENCE [LARGE SCALE GENOMIC DNA]</scope>
    <source>
        <strain evidence="4">LF1</strain>
    </source>
</reference>
<dbReference type="AlphaFoldDB" id="A0A0U1NYE7"/>
<protein>
    <submittedName>
        <fullName evidence="3">NAD-dependent epimerase/dehydratase</fullName>
    </submittedName>
</protein>
<dbReference type="InterPro" id="IPR001509">
    <property type="entry name" value="Epimerase_deHydtase"/>
</dbReference>
<dbReference type="Pfam" id="PF01370">
    <property type="entry name" value="Epimerase"/>
    <property type="match status" value="1"/>
</dbReference>
<evidence type="ECO:0000313" key="4">
    <source>
        <dbReference type="Proteomes" id="UP000199087"/>
    </source>
</evidence>
<proteinExistence type="inferred from homology"/>
<dbReference type="EMBL" id="CVRB01000003">
    <property type="protein sequence ID" value="CRK83054.1"/>
    <property type="molecule type" value="Genomic_DNA"/>
</dbReference>
<evidence type="ECO:0000256" key="1">
    <source>
        <dbReference type="ARBA" id="ARBA00007637"/>
    </source>
</evidence>
<sequence length="304" mass="33463">MNILVTGGKGYLGRYIVQELLNEGHSVVNYNRDVCLPSDNPKHSYVVGELYDVARLVTTIQIFKVDRIIHTAGQSHPDVGIEVPLATAEANVMGTMGVLEAARLTGIKRVVVYSSECAYGNTHKDLVTEDHPLNPRTPYGVTKAATEMMARAYNECYGLVCIALRVCQVWGPGQVMQEYIRDAIRAAVRGEAFSLERGRDQKFQLIYITDAAKASVAACFTENESALSVYNITGGYQPTFGEVLTLLQEIIPDAQFDVGPGDFEYDDQGIFDISAAKADLGYIPLISLKEGLEAYVSWLRNHDL</sequence>
<accession>A0A0U1NYE7</accession>
<evidence type="ECO:0000259" key="2">
    <source>
        <dbReference type="Pfam" id="PF01370"/>
    </source>
</evidence>
<comment type="similarity">
    <text evidence="1">Belongs to the NAD(P)-dependent epimerase/dehydratase family.</text>
</comment>
<keyword evidence="4" id="KW-1185">Reference proteome</keyword>